<dbReference type="Pfam" id="PF00126">
    <property type="entry name" value="HTH_1"/>
    <property type="match status" value="1"/>
</dbReference>
<dbReference type="InterPro" id="IPR036388">
    <property type="entry name" value="WH-like_DNA-bd_sf"/>
</dbReference>
<dbReference type="InterPro" id="IPR058163">
    <property type="entry name" value="LysR-type_TF_proteobact-type"/>
</dbReference>
<reference evidence="7" key="1">
    <citation type="submission" date="2020-06" db="EMBL/GenBank/DDBJ databases">
        <title>Whole Genome Sequence of Bradyrhizobium sp. Strain 1S1.</title>
        <authorList>
            <person name="Bromfield E.S.P."/>
            <person name="Cloutier S."/>
        </authorList>
    </citation>
    <scope>NUCLEOTIDE SEQUENCE [LARGE SCALE GENOMIC DNA]</scope>
    <source>
        <strain evidence="7">1S1</strain>
    </source>
</reference>
<dbReference type="InterPro" id="IPR000847">
    <property type="entry name" value="LysR_HTH_N"/>
</dbReference>
<dbReference type="AlphaFoldDB" id="A0A973W776"/>
<dbReference type="EMBL" id="JAAOLE020000001">
    <property type="protein sequence ID" value="NVI48616.1"/>
    <property type="molecule type" value="Genomic_DNA"/>
</dbReference>
<evidence type="ECO:0000259" key="6">
    <source>
        <dbReference type="PROSITE" id="PS50931"/>
    </source>
</evidence>
<dbReference type="PANTHER" id="PTHR30537">
    <property type="entry name" value="HTH-TYPE TRANSCRIPTIONAL REGULATOR"/>
    <property type="match status" value="1"/>
</dbReference>
<sequence length="299" mass="32529">MSDSIGDIELFCGVVEAGGISAGAVALRSSPPATSRRLAALEARLGVKLAERNARRFRLTEEGALFYEHCRKLLAAMRDVEAEVSARGATARGLLKVGAPMELGRRRIAPLLAEFAGRHPGLEVHLVLSDAGLEVGQDGIDVALRVDRPDNPALMTRKIATTPRVLCAAPSYFAKRGMPERPADLIDHECLRLARRHHLHDRWRFRTAHGVEEVVVKGHLSSSSGDVLHGWALEGRGLSSEALWDVSEDLQAGRLVACLADHACDEIELFATFQPGHPVPPRVRLFVDFIAASRLNQAS</sequence>
<name>A0A973W776_9BRAD</name>
<dbReference type="FunFam" id="3.40.190.290:FF:000001">
    <property type="entry name" value="Transcriptional regulator, LysR family"/>
    <property type="match status" value="1"/>
</dbReference>
<evidence type="ECO:0000256" key="1">
    <source>
        <dbReference type="ARBA" id="ARBA00003502"/>
    </source>
</evidence>
<keyword evidence="3" id="KW-0805">Transcription regulation</keyword>
<dbReference type="Gene3D" id="3.40.190.290">
    <property type="match status" value="1"/>
</dbReference>
<evidence type="ECO:0000256" key="2">
    <source>
        <dbReference type="ARBA" id="ARBA00009437"/>
    </source>
</evidence>
<keyword evidence="4" id="KW-0238">DNA-binding</keyword>
<dbReference type="RefSeq" id="WP_166214266.1">
    <property type="nucleotide sequence ID" value="NZ_CP088285.1"/>
</dbReference>
<keyword evidence="5" id="KW-0804">Transcription</keyword>
<dbReference type="GO" id="GO:0006351">
    <property type="term" value="P:DNA-templated transcription"/>
    <property type="evidence" value="ECO:0007669"/>
    <property type="project" value="TreeGrafter"/>
</dbReference>
<comment type="similarity">
    <text evidence="2">Belongs to the LysR transcriptional regulatory family.</text>
</comment>
<dbReference type="PROSITE" id="PS50931">
    <property type="entry name" value="HTH_LYSR"/>
    <property type="match status" value="1"/>
</dbReference>
<protein>
    <submittedName>
        <fullName evidence="7">LysR family transcriptional regulator</fullName>
    </submittedName>
</protein>
<dbReference type="CDD" id="cd08422">
    <property type="entry name" value="PBP2_CrgA_like"/>
    <property type="match status" value="1"/>
</dbReference>
<evidence type="ECO:0000256" key="5">
    <source>
        <dbReference type="ARBA" id="ARBA00023163"/>
    </source>
</evidence>
<dbReference type="SUPFAM" id="SSF46785">
    <property type="entry name" value="Winged helix' DNA-binding domain"/>
    <property type="match status" value="1"/>
</dbReference>
<dbReference type="PANTHER" id="PTHR30537:SF21">
    <property type="entry name" value="HTH-TYPE TRANSCRIPTIONAL REGULATOR SINR-RELATED"/>
    <property type="match status" value="1"/>
</dbReference>
<organism evidence="7">
    <name type="scientific">Bradyrhizobium septentrionale</name>
    <dbReference type="NCBI Taxonomy" id="1404411"/>
    <lineage>
        <taxon>Bacteria</taxon>
        <taxon>Pseudomonadati</taxon>
        <taxon>Pseudomonadota</taxon>
        <taxon>Alphaproteobacteria</taxon>
        <taxon>Hyphomicrobiales</taxon>
        <taxon>Nitrobacteraceae</taxon>
        <taxon>Bradyrhizobium</taxon>
    </lineage>
</organism>
<accession>A0A973W776</accession>
<dbReference type="InterPro" id="IPR036390">
    <property type="entry name" value="WH_DNA-bd_sf"/>
</dbReference>
<proteinExistence type="inferred from homology"/>
<dbReference type="GO" id="GO:0043565">
    <property type="term" value="F:sequence-specific DNA binding"/>
    <property type="evidence" value="ECO:0007669"/>
    <property type="project" value="TreeGrafter"/>
</dbReference>
<dbReference type="GO" id="GO:0003700">
    <property type="term" value="F:DNA-binding transcription factor activity"/>
    <property type="evidence" value="ECO:0007669"/>
    <property type="project" value="InterPro"/>
</dbReference>
<comment type="function">
    <text evidence="1">NodD regulates the expression of the nodABCFE genes which encode other nodulation proteins. NodD is also a negative regulator of its own expression. Binds flavonoids as inducers.</text>
</comment>
<feature type="domain" description="HTH lysR-type" evidence="6">
    <location>
        <begin position="3"/>
        <end position="60"/>
    </location>
</feature>
<dbReference type="InterPro" id="IPR005119">
    <property type="entry name" value="LysR_subst-bd"/>
</dbReference>
<comment type="caution">
    <text evidence="7">The sequence shown here is derived from an EMBL/GenBank/DDBJ whole genome shotgun (WGS) entry which is preliminary data.</text>
</comment>
<dbReference type="Gene3D" id="1.10.10.10">
    <property type="entry name" value="Winged helix-like DNA-binding domain superfamily/Winged helix DNA-binding domain"/>
    <property type="match status" value="1"/>
</dbReference>
<evidence type="ECO:0000313" key="7">
    <source>
        <dbReference type="EMBL" id="NVI48616.1"/>
    </source>
</evidence>
<evidence type="ECO:0000256" key="4">
    <source>
        <dbReference type="ARBA" id="ARBA00023125"/>
    </source>
</evidence>
<dbReference type="Pfam" id="PF03466">
    <property type="entry name" value="LysR_substrate"/>
    <property type="match status" value="1"/>
</dbReference>
<dbReference type="SUPFAM" id="SSF53850">
    <property type="entry name" value="Periplasmic binding protein-like II"/>
    <property type="match status" value="1"/>
</dbReference>
<evidence type="ECO:0000256" key="3">
    <source>
        <dbReference type="ARBA" id="ARBA00023015"/>
    </source>
</evidence>
<gene>
    <name evidence="7" type="ORF">HAP48_038325</name>
</gene>